<protein>
    <recommendedName>
        <fullName evidence="3">Tetratricopeptide repeat protein</fullName>
    </recommendedName>
</protein>
<dbReference type="EMBL" id="JBBPBN010000004">
    <property type="protein sequence ID" value="KAK9041229.1"/>
    <property type="molecule type" value="Genomic_DNA"/>
</dbReference>
<accession>A0ABR2TVB3</accession>
<organism evidence="1 2">
    <name type="scientific">Hibiscus sabdariffa</name>
    <name type="common">roselle</name>
    <dbReference type="NCBI Taxonomy" id="183260"/>
    <lineage>
        <taxon>Eukaryota</taxon>
        <taxon>Viridiplantae</taxon>
        <taxon>Streptophyta</taxon>
        <taxon>Embryophyta</taxon>
        <taxon>Tracheophyta</taxon>
        <taxon>Spermatophyta</taxon>
        <taxon>Magnoliopsida</taxon>
        <taxon>eudicotyledons</taxon>
        <taxon>Gunneridae</taxon>
        <taxon>Pentapetalae</taxon>
        <taxon>rosids</taxon>
        <taxon>malvids</taxon>
        <taxon>Malvales</taxon>
        <taxon>Malvaceae</taxon>
        <taxon>Malvoideae</taxon>
        <taxon>Hibiscus</taxon>
    </lineage>
</organism>
<name>A0ABR2TVB3_9ROSI</name>
<keyword evidence="2" id="KW-1185">Reference proteome</keyword>
<evidence type="ECO:0008006" key="3">
    <source>
        <dbReference type="Google" id="ProtNLM"/>
    </source>
</evidence>
<dbReference type="SUPFAM" id="SSF48452">
    <property type="entry name" value="TPR-like"/>
    <property type="match status" value="1"/>
</dbReference>
<dbReference type="InterPro" id="IPR011990">
    <property type="entry name" value="TPR-like_helical_dom_sf"/>
</dbReference>
<sequence>MKKKQTSPVLPAMITQEIAFVEEKEGEKTQDPKPKQTLSLSEFLESNDELAEELKSYIYQKIENHEDEEALSILNSLISAQPNVTHWKFLFGRLLGDMGQTEKAHKVFEEILQSNPFSYETLFENAMLMDRCGEGEVVLKWFEVLALAKKEEKVREVRDACFIMAYVHFVQNNIDLGLMSYQELVEKI</sequence>
<dbReference type="Proteomes" id="UP001396334">
    <property type="component" value="Unassembled WGS sequence"/>
</dbReference>
<dbReference type="Gene3D" id="1.25.40.10">
    <property type="entry name" value="Tetratricopeptide repeat domain"/>
    <property type="match status" value="1"/>
</dbReference>
<evidence type="ECO:0000313" key="2">
    <source>
        <dbReference type="Proteomes" id="UP001396334"/>
    </source>
</evidence>
<reference evidence="1 2" key="1">
    <citation type="journal article" date="2024" name="G3 (Bethesda)">
        <title>Genome assembly of Hibiscus sabdariffa L. provides insights into metabolisms of medicinal natural products.</title>
        <authorList>
            <person name="Kim T."/>
        </authorList>
    </citation>
    <scope>NUCLEOTIDE SEQUENCE [LARGE SCALE GENOMIC DNA]</scope>
    <source>
        <strain evidence="1">TK-2024</strain>
        <tissue evidence="1">Old leaves</tissue>
    </source>
</reference>
<gene>
    <name evidence="1" type="ORF">V6N11_016339</name>
</gene>
<evidence type="ECO:0000313" key="1">
    <source>
        <dbReference type="EMBL" id="KAK9041229.1"/>
    </source>
</evidence>
<proteinExistence type="predicted"/>
<comment type="caution">
    <text evidence="1">The sequence shown here is derived from an EMBL/GenBank/DDBJ whole genome shotgun (WGS) entry which is preliminary data.</text>
</comment>